<evidence type="ECO:0000259" key="2">
    <source>
        <dbReference type="Pfam" id="PF25372"/>
    </source>
</evidence>
<feature type="region of interest" description="Disordered" evidence="1">
    <location>
        <begin position="1"/>
        <end position="39"/>
    </location>
</feature>
<dbReference type="Gene3D" id="3.80.10.10">
    <property type="entry name" value="Ribonuclease Inhibitor"/>
    <property type="match status" value="1"/>
</dbReference>
<name>A0A7J6LEA1_PEROL</name>
<reference evidence="5 6" key="1">
    <citation type="submission" date="2020-04" db="EMBL/GenBank/DDBJ databases">
        <title>Perkinsus olseni comparative genomics.</title>
        <authorList>
            <person name="Bogema D.R."/>
        </authorList>
    </citation>
    <scope>NUCLEOTIDE SEQUENCE [LARGE SCALE GENOMIC DNA]</scope>
    <source>
        <strain evidence="3">ATCC PRA-179</strain>
        <strain evidence="4">ATCC PRA-31</strain>
    </source>
</reference>
<evidence type="ECO:0000256" key="1">
    <source>
        <dbReference type="SAM" id="MobiDB-lite"/>
    </source>
</evidence>
<feature type="compositionally biased region" description="Low complexity" evidence="1">
    <location>
        <begin position="1"/>
        <end position="12"/>
    </location>
</feature>
<organism evidence="3 5">
    <name type="scientific">Perkinsus olseni</name>
    <name type="common">Perkinsus atlanticus</name>
    <dbReference type="NCBI Taxonomy" id="32597"/>
    <lineage>
        <taxon>Eukaryota</taxon>
        <taxon>Sar</taxon>
        <taxon>Alveolata</taxon>
        <taxon>Perkinsozoa</taxon>
        <taxon>Perkinsea</taxon>
        <taxon>Perkinsida</taxon>
        <taxon>Perkinsidae</taxon>
        <taxon>Perkinsus</taxon>
    </lineage>
</organism>
<dbReference type="EMBL" id="JABANN010000357">
    <property type="protein sequence ID" value="KAF4661339.1"/>
    <property type="molecule type" value="Genomic_DNA"/>
</dbReference>
<sequence length="720" mass="79000">MSSSSSSRPSEGSDARQPGLGAFLRRKGIGVKERGDEGDVKLTEMTAEQQEEEARKENREVLRRGSLLSQMNALSSVIQPGIRGAVKDTWVQQPRVMPKGTATSTSGKSPSFQMERKLKETRKAPLPTRLSEGHRKIKKSGFRCGSSVTTAQGKQLKRDPSAGSVSEVKFWKDSPRSGPTGCWVEVTGFVREIAMPVAELSRLVDRFMSDGKVTLMHRNGDTIMLRDASPEDLAHFTRWLRECKAPSAATVKRKLEDQVDGNDAAKRRASAEGHRLSKPQPQSGQLKPKEEGAIEPREFSSAGDGSRGLNGLPDEVLQIVLEHIPPEIKINSSPFGSLGLTCARLEHLVRTFNGSNQLRIIGGGNKPITNEFVLTTFRRRRGVCRVVLADFTTLLPEMLIRMAQLPSSEYYKHITQVCLRGCGKLTGKAINMFMKRCAVLSHIDLFDIPLAAADATFAGIRRNCKKLKTIRVGALRRRFTSSMTTESISNITMSLRDSPSCLGEVSLPRLDMGKIGQCGIDMIADRLHASLLRLDLSNPEGECPSPDNLSKLTSLKSLNLSGWSSSSEALVSALSSLGELEFLDLSDTSIDDAGLSLLAKSLPRPIRRLKLSRCRSVSDDGVISILENCNQLEMLDLSFNRKISEAIPQRLRCVASKERFKRLGIKETNLVPLFTAQLADCFLNHTGNTAVIFTIELPAVEYSPPGRSTTCELSAALSLL</sequence>
<dbReference type="AlphaFoldDB" id="A0A7J6LEA1"/>
<dbReference type="EMBL" id="JABAHT010000349">
    <property type="protein sequence ID" value="KAF4657549.1"/>
    <property type="molecule type" value="Genomic_DNA"/>
</dbReference>
<feature type="compositionally biased region" description="Basic and acidic residues" evidence="1">
    <location>
        <begin position="30"/>
        <end position="39"/>
    </location>
</feature>
<protein>
    <recommendedName>
        <fullName evidence="2">F-box/LRR-repeat protein 15-like leucin rich repeat domain-containing protein</fullName>
    </recommendedName>
</protein>
<dbReference type="InterPro" id="IPR057207">
    <property type="entry name" value="FBXL15_LRR"/>
</dbReference>
<gene>
    <name evidence="4" type="ORF">FOL46_005764</name>
    <name evidence="3" type="ORF">FOZ61_006182</name>
</gene>
<evidence type="ECO:0000313" key="4">
    <source>
        <dbReference type="EMBL" id="KAF4661339.1"/>
    </source>
</evidence>
<dbReference type="Proteomes" id="UP000570595">
    <property type="component" value="Unassembled WGS sequence"/>
</dbReference>
<feature type="region of interest" description="Disordered" evidence="1">
    <location>
        <begin position="142"/>
        <end position="161"/>
    </location>
</feature>
<dbReference type="InterPro" id="IPR032675">
    <property type="entry name" value="LRR_dom_sf"/>
</dbReference>
<feature type="region of interest" description="Disordered" evidence="1">
    <location>
        <begin position="254"/>
        <end position="292"/>
    </location>
</feature>
<dbReference type="OrthoDB" id="9994419at2759"/>
<dbReference type="GO" id="GO:0019005">
    <property type="term" value="C:SCF ubiquitin ligase complex"/>
    <property type="evidence" value="ECO:0007669"/>
    <property type="project" value="TreeGrafter"/>
</dbReference>
<dbReference type="GO" id="GO:0031146">
    <property type="term" value="P:SCF-dependent proteasomal ubiquitin-dependent protein catabolic process"/>
    <property type="evidence" value="ECO:0007669"/>
    <property type="project" value="TreeGrafter"/>
</dbReference>
<dbReference type="Pfam" id="PF25372">
    <property type="entry name" value="DUF7885"/>
    <property type="match status" value="1"/>
</dbReference>
<proteinExistence type="predicted"/>
<feature type="compositionally biased region" description="Basic and acidic residues" evidence="1">
    <location>
        <begin position="254"/>
        <end position="275"/>
    </location>
</feature>
<comment type="caution">
    <text evidence="3">The sequence shown here is derived from an EMBL/GenBank/DDBJ whole genome shotgun (WGS) entry which is preliminary data.</text>
</comment>
<dbReference type="InterPro" id="IPR006553">
    <property type="entry name" value="Leu-rich_rpt_Cys-con_subtyp"/>
</dbReference>
<evidence type="ECO:0000313" key="3">
    <source>
        <dbReference type="EMBL" id="KAF4657549.1"/>
    </source>
</evidence>
<accession>A0A7J6LEA1</accession>
<evidence type="ECO:0000313" key="5">
    <source>
        <dbReference type="Proteomes" id="UP000570595"/>
    </source>
</evidence>
<dbReference type="PANTHER" id="PTHR13318">
    <property type="entry name" value="PARTNER OF PAIRED, ISOFORM B-RELATED"/>
    <property type="match status" value="1"/>
</dbReference>
<feature type="domain" description="F-box/LRR-repeat protein 15-like leucin rich repeat" evidence="2">
    <location>
        <begin position="548"/>
        <end position="646"/>
    </location>
</feature>
<dbReference type="SMART" id="SM00367">
    <property type="entry name" value="LRR_CC"/>
    <property type="match status" value="4"/>
</dbReference>
<dbReference type="SUPFAM" id="SSF52047">
    <property type="entry name" value="RNI-like"/>
    <property type="match status" value="1"/>
</dbReference>
<dbReference type="Proteomes" id="UP000572268">
    <property type="component" value="Unassembled WGS sequence"/>
</dbReference>
<evidence type="ECO:0000313" key="6">
    <source>
        <dbReference type="Proteomes" id="UP000572268"/>
    </source>
</evidence>